<feature type="short sequence motif" description="GXGXXG" evidence="4">
    <location>
        <begin position="83"/>
        <end position="88"/>
    </location>
</feature>
<comment type="caution">
    <text evidence="7">The sequence shown here is derived from an EMBL/GenBank/DDBJ whole genome shotgun (WGS) entry which is preliminary data.</text>
</comment>
<evidence type="ECO:0000256" key="4">
    <source>
        <dbReference type="PROSITE-ProRule" id="PRU01161"/>
    </source>
</evidence>
<dbReference type="InterPro" id="IPR002641">
    <property type="entry name" value="PNPLA_dom"/>
</dbReference>
<feature type="region of interest" description="Disordered" evidence="5">
    <location>
        <begin position="555"/>
        <end position="598"/>
    </location>
</feature>
<dbReference type="Proteomes" id="UP000803884">
    <property type="component" value="Unassembled WGS sequence"/>
</dbReference>
<dbReference type="InterPro" id="IPR016035">
    <property type="entry name" value="Acyl_Trfase/lysoPLipase"/>
</dbReference>
<dbReference type="GO" id="GO:0016042">
    <property type="term" value="P:lipid catabolic process"/>
    <property type="evidence" value="ECO:0007669"/>
    <property type="project" value="UniProtKB-KW"/>
</dbReference>
<dbReference type="RefSeq" id="XP_069233601.1">
    <property type="nucleotide sequence ID" value="XM_069369386.1"/>
</dbReference>
<comment type="caution">
    <text evidence="4">Lacks conserved residue(s) required for the propagation of feature annotation.</text>
</comment>
<dbReference type="AlphaFoldDB" id="A0AB34L5I0"/>
<dbReference type="Gene3D" id="3.40.1090.10">
    <property type="entry name" value="Cytosolic phospholipase A2 catalytic domain"/>
    <property type="match status" value="1"/>
</dbReference>
<reference evidence="7 8" key="1">
    <citation type="journal article" date="2020" name="Microbiol. Resour. Announc.">
        <title>Draft Genome Sequence of a Cladosporium Species Isolated from the Mesophotic Ascidian Didemnum maculosum.</title>
        <authorList>
            <person name="Gioti A."/>
            <person name="Siaperas R."/>
            <person name="Nikolaivits E."/>
            <person name="Le Goff G."/>
            <person name="Ouazzani J."/>
            <person name="Kotoulas G."/>
            <person name="Topakas E."/>
        </authorList>
    </citation>
    <scope>NUCLEOTIDE SEQUENCE [LARGE SCALE GENOMIC DNA]</scope>
    <source>
        <strain evidence="7 8">TM138-S3</strain>
    </source>
</reference>
<dbReference type="Pfam" id="PF01734">
    <property type="entry name" value="Patatin"/>
    <property type="match status" value="1"/>
</dbReference>
<proteinExistence type="predicted"/>
<feature type="short sequence motif" description="DGA/G" evidence="4">
    <location>
        <begin position="269"/>
        <end position="271"/>
    </location>
</feature>
<dbReference type="GO" id="GO:0019369">
    <property type="term" value="P:arachidonate metabolic process"/>
    <property type="evidence" value="ECO:0007669"/>
    <property type="project" value="TreeGrafter"/>
</dbReference>
<evidence type="ECO:0000259" key="6">
    <source>
        <dbReference type="PROSITE" id="PS51635"/>
    </source>
</evidence>
<feature type="region of interest" description="Disordered" evidence="5">
    <location>
        <begin position="23"/>
        <end position="67"/>
    </location>
</feature>
<dbReference type="PROSITE" id="PS51635">
    <property type="entry name" value="PNPLA"/>
    <property type="match status" value="1"/>
</dbReference>
<dbReference type="GO" id="GO:0016020">
    <property type="term" value="C:membrane"/>
    <property type="evidence" value="ECO:0007669"/>
    <property type="project" value="TreeGrafter"/>
</dbReference>
<feature type="domain" description="PNPLA" evidence="6">
    <location>
        <begin position="79"/>
        <end position="282"/>
    </location>
</feature>
<evidence type="ECO:0000313" key="8">
    <source>
        <dbReference type="Proteomes" id="UP000803884"/>
    </source>
</evidence>
<dbReference type="CDD" id="cd07199">
    <property type="entry name" value="Pat17_PNPLA8_PNPLA9_like"/>
    <property type="match status" value="1"/>
</dbReference>
<keyword evidence="1" id="KW-0378">Hydrolase</keyword>
<evidence type="ECO:0000256" key="5">
    <source>
        <dbReference type="SAM" id="MobiDB-lite"/>
    </source>
</evidence>
<keyword evidence="3" id="KW-0443">Lipid metabolism</keyword>
<dbReference type="GO" id="GO:0047499">
    <property type="term" value="F:calcium-independent phospholipase A2 activity"/>
    <property type="evidence" value="ECO:0007669"/>
    <property type="project" value="TreeGrafter"/>
</dbReference>
<accession>A0AB34L5I0</accession>
<keyword evidence="8" id="KW-1185">Reference proteome</keyword>
<name>A0AB34L5I0_9PEZI</name>
<dbReference type="SUPFAM" id="SSF52151">
    <property type="entry name" value="FabD/lysophospholipase-like"/>
    <property type="match status" value="1"/>
</dbReference>
<feature type="region of interest" description="Disordered" evidence="5">
    <location>
        <begin position="303"/>
        <end position="331"/>
    </location>
</feature>
<feature type="compositionally biased region" description="Basic and acidic residues" evidence="5">
    <location>
        <begin position="23"/>
        <end position="39"/>
    </location>
</feature>
<dbReference type="PANTHER" id="PTHR24185:SF1">
    <property type="entry name" value="CALCIUM-INDEPENDENT PHOSPHOLIPASE A2-GAMMA"/>
    <property type="match status" value="1"/>
</dbReference>
<dbReference type="EMBL" id="JAAQHG020000002">
    <property type="protein sequence ID" value="KAL1590496.1"/>
    <property type="molecule type" value="Genomic_DNA"/>
</dbReference>
<sequence length="680" mass="74553">MSRADSAKDVKVADLDQTSASDVVRDEYDAREKSIESQRKRERGISQSSNGLVSRHKSVKRSQPGVLQPIPAGANPRVLCLDGGGIRGIVQLEVLRGIERALGDHIAIQAFFDLIVGTGFGGLLAMTMSLRGRTVDSCIDEFKTICDRAFKPKLKAVPGVKSITAALGTGERYKPKPLHDALKGVFGEKESLLYSRRSFNTTNRVAVVSSSGPGQEAFLLSNYRRSTTTLDEETHIQDPELRIWEAVAAAIADPAYHQPFEKDGKTYCDGGVKSSDPASMAEQERQLLWPDVEDPDIFLSIGTGQEKQEVLRRTSTNDSDEANRSRRDSVRLSRRMSRRWSMRREEEIIDTEFAWTKFRGKIERDESEETAKRYVRLNPDLGRAPPAPDSKHDIDSLQANVQKSLQTPEMLATYRTIAHQLVASSFYLDSRATVTDEQGEQVFTGTIACRFKYGSDQLRALGQILQSRATDTFEPYFLIKPDASSKYRAKTIKLTRDKLRVMATRGIFALPSISIPIYDAARPTSLTLTLSPPASTSEPEQHPISGFPTLLLTKSQSTSLSPAQPRRRALSAQLLPAPSAASSLSRSNTTATAKAPKRATYAGPASFGASKRLSIGDMIAEEREAGTPVAADRGAFWGELEGRRAARPGHARSESVATDLEVLIDGGRAQDVGWSPLVGG</sequence>
<protein>
    <recommendedName>
        <fullName evidence="6">PNPLA domain-containing protein</fullName>
    </recommendedName>
</protein>
<keyword evidence="2" id="KW-0442">Lipid degradation</keyword>
<dbReference type="GeneID" id="96002224"/>
<dbReference type="GO" id="GO:0046486">
    <property type="term" value="P:glycerolipid metabolic process"/>
    <property type="evidence" value="ECO:0007669"/>
    <property type="project" value="UniProtKB-ARBA"/>
</dbReference>
<gene>
    <name evidence="7" type="ORF">WHR41_00780</name>
</gene>
<evidence type="ECO:0000256" key="1">
    <source>
        <dbReference type="ARBA" id="ARBA00022801"/>
    </source>
</evidence>
<evidence type="ECO:0000256" key="3">
    <source>
        <dbReference type="ARBA" id="ARBA00023098"/>
    </source>
</evidence>
<feature type="compositionally biased region" description="Basic and acidic residues" evidence="5">
    <location>
        <begin position="321"/>
        <end position="331"/>
    </location>
</feature>
<dbReference type="PANTHER" id="PTHR24185">
    <property type="entry name" value="CALCIUM-INDEPENDENT PHOSPHOLIPASE A2-GAMMA"/>
    <property type="match status" value="1"/>
</dbReference>
<organism evidence="7 8">
    <name type="scientific">Cladosporium halotolerans</name>
    <dbReference type="NCBI Taxonomy" id="1052096"/>
    <lineage>
        <taxon>Eukaryota</taxon>
        <taxon>Fungi</taxon>
        <taxon>Dikarya</taxon>
        <taxon>Ascomycota</taxon>
        <taxon>Pezizomycotina</taxon>
        <taxon>Dothideomycetes</taxon>
        <taxon>Dothideomycetidae</taxon>
        <taxon>Cladosporiales</taxon>
        <taxon>Cladosporiaceae</taxon>
        <taxon>Cladosporium</taxon>
    </lineage>
</organism>
<evidence type="ECO:0000313" key="7">
    <source>
        <dbReference type="EMBL" id="KAL1590496.1"/>
    </source>
</evidence>
<evidence type="ECO:0000256" key="2">
    <source>
        <dbReference type="ARBA" id="ARBA00022963"/>
    </source>
</evidence>